<feature type="compositionally biased region" description="Low complexity" evidence="1">
    <location>
        <begin position="37"/>
        <end position="46"/>
    </location>
</feature>
<name>A0A8H5ZJW0_COCSA</name>
<feature type="compositionally biased region" description="Pro residues" evidence="1">
    <location>
        <begin position="418"/>
        <end position="428"/>
    </location>
</feature>
<feature type="compositionally biased region" description="Basic and acidic residues" evidence="1">
    <location>
        <begin position="438"/>
        <end position="459"/>
    </location>
</feature>
<organism evidence="2 3">
    <name type="scientific">Cochliobolus sativus</name>
    <name type="common">Common root rot and spot blotch fungus</name>
    <name type="synonym">Bipolaris sorokiniana</name>
    <dbReference type="NCBI Taxonomy" id="45130"/>
    <lineage>
        <taxon>Eukaryota</taxon>
        <taxon>Fungi</taxon>
        <taxon>Dikarya</taxon>
        <taxon>Ascomycota</taxon>
        <taxon>Pezizomycotina</taxon>
        <taxon>Dothideomycetes</taxon>
        <taxon>Pleosporomycetidae</taxon>
        <taxon>Pleosporales</taxon>
        <taxon>Pleosporineae</taxon>
        <taxon>Pleosporaceae</taxon>
        <taxon>Bipolaris</taxon>
    </lineage>
</organism>
<sequence length="516" mass="56659">MAASGVNLAVTKDGESYNKLSRPDDYLISTQPPPPSASAVPALAIPGSKRKHEQENASETKRAKTDRNNSRAKGKSRANEQFRELGVRSVLPGLGGEEHLTDESIDEAVAYLRSVRSEASTIPTLLVAPTDVHNTSTNYGNDSRNANNPTVGTQRTVYNDGTWVALESESEGASEYWDGDVEDLDPQESCQWALIRRFYTLRNRLSTIRERKLPSGKTTGSRKSKRSDQSGKHYWAEAIGRDYPALEEVTQMDESTLYVALHGCALALDRSTEVSRQKSCWIWTLLALTGDFGTLDHEKIGKIRDLGFAASRLTKRLYDRSPEERCVPEGKTRDNESNDESGDNSSSALVKEDSDSMVNADSGLESGEVMDDNASNSSAKMAISEDEAESSDAAEDGDLEKARARLLAQLGDRLVQPAVPPPDAPAEPPAASNFKLLSRTEAERQRQEMRNNKPQKENVTRASDSASDAAQTKRAGLQSTPLTENDVETRAAIDMILTVVAECYGQRDLLKFRKAW</sequence>
<accession>A0A8H5ZJW0</accession>
<gene>
    <name evidence="2" type="ORF">GGP41_010242</name>
</gene>
<feature type="compositionally biased region" description="Polar residues" evidence="1">
    <location>
        <begin position="460"/>
        <end position="470"/>
    </location>
</feature>
<reference evidence="2" key="1">
    <citation type="submission" date="2019-11" db="EMBL/GenBank/DDBJ databases">
        <title>Bipolaris sorokiniana Genome sequencing.</title>
        <authorList>
            <person name="Wang H."/>
        </authorList>
    </citation>
    <scope>NUCLEOTIDE SEQUENCE</scope>
</reference>
<feature type="region of interest" description="Disordered" evidence="1">
    <location>
        <begin position="321"/>
        <end position="395"/>
    </location>
</feature>
<feature type="region of interest" description="Disordered" evidence="1">
    <location>
        <begin position="1"/>
        <end position="81"/>
    </location>
</feature>
<feature type="region of interest" description="Disordered" evidence="1">
    <location>
        <begin position="415"/>
        <end position="483"/>
    </location>
</feature>
<dbReference type="InterPro" id="IPR035426">
    <property type="entry name" value="Gemin2/Brr1"/>
</dbReference>
<feature type="compositionally biased region" description="Basic and acidic residues" evidence="1">
    <location>
        <begin position="52"/>
        <end position="69"/>
    </location>
</feature>
<dbReference type="EMBL" id="WNKQ01000006">
    <property type="protein sequence ID" value="KAF5850551.1"/>
    <property type="molecule type" value="Genomic_DNA"/>
</dbReference>
<protein>
    <submittedName>
        <fullName evidence="2">Uncharacterized protein</fullName>
    </submittedName>
</protein>
<comment type="caution">
    <text evidence="2">The sequence shown here is derived from an EMBL/GenBank/DDBJ whole genome shotgun (WGS) entry which is preliminary data.</text>
</comment>
<dbReference type="Proteomes" id="UP000624244">
    <property type="component" value="Unassembled WGS sequence"/>
</dbReference>
<dbReference type="Pfam" id="PF04938">
    <property type="entry name" value="SIP1"/>
    <property type="match status" value="1"/>
</dbReference>
<dbReference type="AlphaFoldDB" id="A0A8H5ZJW0"/>
<evidence type="ECO:0000256" key="1">
    <source>
        <dbReference type="SAM" id="MobiDB-lite"/>
    </source>
</evidence>
<evidence type="ECO:0000313" key="2">
    <source>
        <dbReference type="EMBL" id="KAF5850551.1"/>
    </source>
</evidence>
<dbReference type="GO" id="GO:0000387">
    <property type="term" value="P:spliceosomal snRNP assembly"/>
    <property type="evidence" value="ECO:0007669"/>
    <property type="project" value="InterPro"/>
</dbReference>
<proteinExistence type="predicted"/>
<feature type="region of interest" description="Disordered" evidence="1">
    <location>
        <begin position="210"/>
        <end position="231"/>
    </location>
</feature>
<evidence type="ECO:0000313" key="3">
    <source>
        <dbReference type="Proteomes" id="UP000624244"/>
    </source>
</evidence>
<feature type="compositionally biased region" description="Acidic residues" evidence="1">
    <location>
        <begin position="384"/>
        <end position="395"/>
    </location>
</feature>
<dbReference type="Gene3D" id="1.20.58.1070">
    <property type="match status" value="1"/>
</dbReference>
<feature type="compositionally biased region" description="Basic and acidic residues" evidence="1">
    <location>
        <begin position="12"/>
        <end position="25"/>
    </location>
</feature>
<feature type="compositionally biased region" description="Basic and acidic residues" evidence="1">
    <location>
        <begin position="321"/>
        <end position="336"/>
    </location>
</feature>